<organism evidence="1 2">
    <name type="scientific">Crotalaria pallida</name>
    <name type="common">Smooth rattlebox</name>
    <name type="synonym">Crotalaria striata</name>
    <dbReference type="NCBI Taxonomy" id="3830"/>
    <lineage>
        <taxon>Eukaryota</taxon>
        <taxon>Viridiplantae</taxon>
        <taxon>Streptophyta</taxon>
        <taxon>Embryophyta</taxon>
        <taxon>Tracheophyta</taxon>
        <taxon>Spermatophyta</taxon>
        <taxon>Magnoliopsida</taxon>
        <taxon>eudicotyledons</taxon>
        <taxon>Gunneridae</taxon>
        <taxon>Pentapetalae</taxon>
        <taxon>rosids</taxon>
        <taxon>fabids</taxon>
        <taxon>Fabales</taxon>
        <taxon>Fabaceae</taxon>
        <taxon>Papilionoideae</taxon>
        <taxon>50 kb inversion clade</taxon>
        <taxon>genistoids sensu lato</taxon>
        <taxon>core genistoids</taxon>
        <taxon>Crotalarieae</taxon>
        <taxon>Crotalaria</taxon>
    </lineage>
</organism>
<comment type="caution">
    <text evidence="1">The sequence shown here is derived from an EMBL/GenBank/DDBJ whole genome shotgun (WGS) entry which is preliminary data.</text>
</comment>
<name>A0AAN9EMK6_CROPI</name>
<reference evidence="1 2" key="1">
    <citation type="submission" date="2024-01" db="EMBL/GenBank/DDBJ databases">
        <title>The genomes of 5 underutilized Papilionoideae crops provide insights into root nodulation and disease resistanc.</title>
        <authorList>
            <person name="Yuan L."/>
        </authorList>
    </citation>
    <scope>NUCLEOTIDE SEQUENCE [LARGE SCALE GENOMIC DNA]</scope>
    <source>
        <strain evidence="1">ZHUSHIDOU_FW_LH</strain>
        <tissue evidence="1">Leaf</tissue>
    </source>
</reference>
<proteinExistence type="predicted"/>
<keyword evidence="2" id="KW-1185">Reference proteome</keyword>
<evidence type="ECO:0000313" key="1">
    <source>
        <dbReference type="EMBL" id="KAK7259145.1"/>
    </source>
</evidence>
<gene>
    <name evidence="1" type="ORF">RIF29_24744</name>
</gene>
<dbReference type="Proteomes" id="UP001372338">
    <property type="component" value="Unassembled WGS sequence"/>
</dbReference>
<evidence type="ECO:0000313" key="2">
    <source>
        <dbReference type="Proteomes" id="UP001372338"/>
    </source>
</evidence>
<dbReference type="AlphaFoldDB" id="A0AAN9EMK6"/>
<dbReference type="EMBL" id="JAYWIO010000005">
    <property type="protein sequence ID" value="KAK7259145.1"/>
    <property type="molecule type" value="Genomic_DNA"/>
</dbReference>
<sequence>MHSVWGVQQFKGGHTVQCSLSLHHLPVPVVLTPLLTFISPSSYFPTLRLKISFPSVTNFSTPTPTTTFF</sequence>
<accession>A0AAN9EMK6</accession>
<protein>
    <submittedName>
        <fullName evidence="1">Uncharacterized protein</fullName>
    </submittedName>
</protein>